<comment type="caution">
    <text evidence="1">The sequence shown here is derived from an EMBL/GenBank/DDBJ whole genome shotgun (WGS) entry which is preliminary data.</text>
</comment>
<proteinExistence type="predicted"/>
<protein>
    <submittedName>
        <fullName evidence="1">Ribosome biogenesis ERB1</fullName>
    </submittedName>
</protein>
<evidence type="ECO:0000313" key="2">
    <source>
        <dbReference type="Proteomes" id="UP001164539"/>
    </source>
</evidence>
<evidence type="ECO:0000313" key="1">
    <source>
        <dbReference type="EMBL" id="KAJ4707128.1"/>
    </source>
</evidence>
<dbReference type="Proteomes" id="UP001164539">
    <property type="component" value="Chromosome 11"/>
</dbReference>
<keyword evidence="2" id="KW-1185">Reference proteome</keyword>
<reference evidence="1 2" key="1">
    <citation type="journal article" date="2023" name="Science">
        <title>Complex scaffold remodeling in plant triterpene biosynthesis.</title>
        <authorList>
            <person name="De La Pena R."/>
            <person name="Hodgson H."/>
            <person name="Liu J.C."/>
            <person name="Stephenson M.J."/>
            <person name="Martin A.C."/>
            <person name="Owen C."/>
            <person name="Harkess A."/>
            <person name="Leebens-Mack J."/>
            <person name="Jimenez L.E."/>
            <person name="Osbourn A."/>
            <person name="Sattely E.S."/>
        </authorList>
    </citation>
    <scope>NUCLEOTIDE SEQUENCE [LARGE SCALE GENOMIC DNA]</scope>
    <source>
        <strain evidence="2">cv. JPN11</strain>
        <tissue evidence="1">Leaf</tissue>
    </source>
</reference>
<gene>
    <name evidence="1" type="ORF">OWV82_020691</name>
</gene>
<accession>A0ACC1X7P4</accession>
<name>A0ACC1X7P4_MELAZ</name>
<dbReference type="EMBL" id="CM051404">
    <property type="protein sequence ID" value="KAJ4707128.1"/>
    <property type="molecule type" value="Genomic_DNA"/>
</dbReference>
<sequence length="445" mass="48587">MVVISQASKLTLPNPSLPSSPPQITSALYEPNSLSLALMHSDSSISVYTSVSLLSLSSLPSTPQILVPSPSFSFTFFLLNDNFNPNPRVAFIVAGPHRTEAKIVLRLYVLQRNNIYGKAQVVCKQKGICFDEKLGVLLDINHGVGLKLAGSVNFFAMYSFTSSKIWVFSVKLMDGDYGLRVKLMRCAVIDCCKPVWSLSLSFGFMILGEENGVRILNLRSLVKGKVKKVKNLILPNGIIGDDGFDGPSGKIACNGHLDEKANKHSVSEKQRSVKYRLDSSEGGACFLAFKVKEDEGLKSTKLPLMSLKAISIQAVSQKQFLILDSGGDLHILHLSNPVAGSNITGHIRQLPHVMNVQKLAVHPDISPRTQTIWITDGYHTVHMMVASDMDVADGENGRNESEENLTQYSVIEAIFVDEKIQDLVPLAANGLLILGQGNLYAYANS</sequence>
<organism evidence="1 2">
    <name type="scientific">Melia azedarach</name>
    <name type="common">Chinaberry tree</name>
    <dbReference type="NCBI Taxonomy" id="155640"/>
    <lineage>
        <taxon>Eukaryota</taxon>
        <taxon>Viridiplantae</taxon>
        <taxon>Streptophyta</taxon>
        <taxon>Embryophyta</taxon>
        <taxon>Tracheophyta</taxon>
        <taxon>Spermatophyta</taxon>
        <taxon>Magnoliopsida</taxon>
        <taxon>eudicotyledons</taxon>
        <taxon>Gunneridae</taxon>
        <taxon>Pentapetalae</taxon>
        <taxon>rosids</taxon>
        <taxon>malvids</taxon>
        <taxon>Sapindales</taxon>
        <taxon>Meliaceae</taxon>
        <taxon>Melia</taxon>
    </lineage>
</organism>